<evidence type="ECO:0000256" key="6">
    <source>
        <dbReference type="ARBA" id="ARBA00023136"/>
    </source>
</evidence>
<feature type="transmembrane region" description="Helical" evidence="7">
    <location>
        <begin position="201"/>
        <end position="221"/>
    </location>
</feature>
<reference evidence="10 11" key="1">
    <citation type="submission" date="2023-08" db="EMBL/GenBank/DDBJ databases">
        <title>Phytohabitans sansha sp. nov., isolated from marine sediment.</title>
        <authorList>
            <person name="Zhao Y."/>
            <person name="Yi K."/>
        </authorList>
    </citation>
    <scope>NUCLEOTIDE SEQUENCE [LARGE SCALE GENOMIC DNA]</scope>
    <source>
        <strain evidence="10 11">ZYX-F-186</strain>
    </source>
</reference>
<dbReference type="Proteomes" id="UP001230908">
    <property type="component" value="Unassembled WGS sequence"/>
</dbReference>
<dbReference type="InterPro" id="IPR050545">
    <property type="entry name" value="Mycobact_MmpL"/>
</dbReference>
<evidence type="ECO:0000256" key="2">
    <source>
        <dbReference type="ARBA" id="ARBA00010157"/>
    </source>
</evidence>
<keyword evidence="5 7" id="KW-1133">Transmembrane helix</keyword>
<comment type="caution">
    <text evidence="10">The sequence shown here is derived from an EMBL/GenBank/DDBJ whole genome shotgun (WGS) entry which is preliminary data.</text>
</comment>
<feature type="transmembrane region" description="Helical" evidence="7">
    <location>
        <begin position="266"/>
        <end position="294"/>
    </location>
</feature>
<name>A0ABU0ZGP0_9ACTN</name>
<evidence type="ECO:0000256" key="5">
    <source>
        <dbReference type="ARBA" id="ARBA00022989"/>
    </source>
</evidence>
<dbReference type="RefSeq" id="WP_308713462.1">
    <property type="nucleotide sequence ID" value="NZ_JAVHUY010000014.1"/>
</dbReference>
<proteinExistence type="inferred from homology"/>
<feature type="transmembrane region" description="Helical" evidence="7">
    <location>
        <begin position="541"/>
        <end position="562"/>
    </location>
</feature>
<feature type="transmembrane region" description="Helical" evidence="7">
    <location>
        <begin position="300"/>
        <end position="325"/>
    </location>
</feature>
<dbReference type="Pfam" id="PF03176">
    <property type="entry name" value="MMPL"/>
    <property type="match status" value="2"/>
</dbReference>
<dbReference type="Gene3D" id="1.20.1640.10">
    <property type="entry name" value="Multidrug efflux transporter AcrB transmembrane domain"/>
    <property type="match status" value="2"/>
</dbReference>
<dbReference type="PANTHER" id="PTHR33406:SF11">
    <property type="entry name" value="MEMBRANE PROTEIN SCO6666-RELATED"/>
    <property type="match status" value="1"/>
</dbReference>
<keyword evidence="11" id="KW-1185">Reference proteome</keyword>
<dbReference type="InterPro" id="IPR000731">
    <property type="entry name" value="SSD"/>
</dbReference>
<comment type="similarity">
    <text evidence="2">Belongs to the resistance-nodulation-cell division (RND) (TC 2.A.6) family. MmpL subfamily.</text>
</comment>
<feature type="transmembrane region" description="Helical" evidence="7">
    <location>
        <begin position="361"/>
        <end position="385"/>
    </location>
</feature>
<gene>
    <name evidence="10" type="ORF">RB614_16890</name>
</gene>
<evidence type="ECO:0000256" key="3">
    <source>
        <dbReference type="ARBA" id="ARBA00022475"/>
    </source>
</evidence>
<feature type="transmembrane region" description="Helical" evidence="7">
    <location>
        <begin position="619"/>
        <end position="641"/>
    </location>
</feature>
<feature type="transmembrane region" description="Helical" evidence="7">
    <location>
        <begin position="510"/>
        <end position="529"/>
    </location>
</feature>
<dbReference type="EMBL" id="JAVHUY010000014">
    <property type="protein sequence ID" value="MDQ7906190.1"/>
    <property type="molecule type" value="Genomic_DNA"/>
</dbReference>
<dbReference type="InterPro" id="IPR004869">
    <property type="entry name" value="MMPL_dom"/>
</dbReference>
<keyword evidence="3" id="KW-1003">Cell membrane</keyword>
<dbReference type="SUPFAM" id="SSF82866">
    <property type="entry name" value="Multidrug efflux transporter AcrB transmembrane domain"/>
    <property type="match status" value="2"/>
</dbReference>
<keyword evidence="4 7" id="KW-0812">Transmembrane</keyword>
<organism evidence="10 11">
    <name type="scientific">Phytohabitans maris</name>
    <dbReference type="NCBI Taxonomy" id="3071409"/>
    <lineage>
        <taxon>Bacteria</taxon>
        <taxon>Bacillati</taxon>
        <taxon>Actinomycetota</taxon>
        <taxon>Actinomycetes</taxon>
        <taxon>Micromonosporales</taxon>
        <taxon>Micromonosporaceae</taxon>
    </lineage>
</organism>
<comment type="subcellular location">
    <subcellularLocation>
        <location evidence="1">Cell membrane</location>
        <topology evidence="1">Multi-pass membrane protein</topology>
    </subcellularLocation>
</comment>
<feature type="transmembrane region" description="Helical" evidence="7">
    <location>
        <begin position="653"/>
        <end position="678"/>
    </location>
</feature>
<dbReference type="PROSITE" id="PS50156">
    <property type="entry name" value="SSD"/>
    <property type="match status" value="1"/>
</dbReference>
<evidence type="ECO:0000256" key="1">
    <source>
        <dbReference type="ARBA" id="ARBA00004651"/>
    </source>
</evidence>
<feature type="domain" description="SSD" evidence="9">
    <location>
        <begin position="175"/>
        <end position="323"/>
    </location>
</feature>
<evidence type="ECO:0000256" key="4">
    <source>
        <dbReference type="ARBA" id="ARBA00022692"/>
    </source>
</evidence>
<evidence type="ECO:0000313" key="11">
    <source>
        <dbReference type="Proteomes" id="UP001230908"/>
    </source>
</evidence>
<evidence type="ECO:0000256" key="7">
    <source>
        <dbReference type="SAM" id="Phobius"/>
    </source>
</evidence>
<dbReference type="PANTHER" id="PTHR33406">
    <property type="entry name" value="MEMBRANE PROTEIN MJ1562-RELATED"/>
    <property type="match status" value="1"/>
</dbReference>
<keyword evidence="8" id="KW-0732">Signal</keyword>
<feature type="signal peptide" evidence="8">
    <location>
        <begin position="1"/>
        <end position="33"/>
    </location>
</feature>
<sequence>MAASLYRLGAWAHRRRRLVLVAWLAVLAAGALAATAGGSYQDDFSIPGSRAQRTLDTVDERFPATAGTSAQVVFVAPAGQRVARHRAVIERTLAAAAKVPQVAGVVDPFAANLVSPDGRVALATVDYQRERADLADGSLDALREVFGPARAAGLRVELGGPAYTDAEEGQGTEAAGLLIALVVLVITFGSLVAAGLPLLTALLGVGATVAGLAAVTGVLTLPTTAPALALMLGLAVGIDYALFIVARHRSQLASGLSVAQSAARAVGTAGTAVVFAGLTVVIALAGLAVVRIPFLTAMGLAAAAAVVVAVLVAVTLIPAVLGLAGERLRPKPGSRTVRREAADARPTMGERWVRLVTRRPLVTTLAVVAALGVLAVPAAGLRLALTDNGSAPAGSTQRQAYDLTAEAFGPGFNGPLLVLADLADEPDKRAAATALAGKLGAVDGVAATGRPQLSADGRYALLTVIPRTGPQDERTERVVADLEAAGGPSVGVTGVTAIGIDISELLSASLVPFALLVVGLAFLLLMVAFRSLVVPLKATAGFLLSVGATLGAVVAVFQWGWFADAVGVPRTGPVISFMPIILMAVLFGLAMDYEVFLVSRMHEEYARGGDPGRAVTRGFRASARVVAAAALIMVSVFAGFIPGGDATLKPIAFALTVGVLLDAFLIRMTLVPAVLALARHGGWWLPRWLDRLLPDLDVEGARLGGPAPATAESVMVR</sequence>
<accession>A0ABU0ZGP0</accession>
<feature type="transmembrane region" description="Helical" evidence="7">
    <location>
        <begin position="227"/>
        <end position="246"/>
    </location>
</feature>
<evidence type="ECO:0000256" key="8">
    <source>
        <dbReference type="SAM" id="SignalP"/>
    </source>
</evidence>
<feature type="transmembrane region" description="Helical" evidence="7">
    <location>
        <begin position="174"/>
        <end position="194"/>
    </location>
</feature>
<protein>
    <submittedName>
        <fullName evidence="10">MMPL family transporter</fullName>
    </submittedName>
</protein>
<evidence type="ECO:0000313" key="10">
    <source>
        <dbReference type="EMBL" id="MDQ7906190.1"/>
    </source>
</evidence>
<feature type="transmembrane region" description="Helical" evidence="7">
    <location>
        <begin position="574"/>
        <end position="598"/>
    </location>
</feature>
<feature type="chain" id="PRO_5046156922" evidence="8">
    <location>
        <begin position="34"/>
        <end position="717"/>
    </location>
</feature>
<keyword evidence="6 7" id="KW-0472">Membrane</keyword>
<evidence type="ECO:0000259" key="9">
    <source>
        <dbReference type="PROSITE" id="PS50156"/>
    </source>
</evidence>